<evidence type="ECO:0000313" key="2">
    <source>
        <dbReference type="Proteomes" id="UP000033886"/>
    </source>
</evidence>
<proteinExistence type="predicted"/>
<sequence>MKTKQELLDLKTDWRCDPCWDIELTEGFEEHYDELLQYRLEMDAYWKKIEDERILKRSKELGIEGNYKLLYYLEGLERSILKLTEPLYDRL</sequence>
<dbReference type="EMBL" id="LBSK01000045">
    <property type="protein sequence ID" value="KKQ15349.1"/>
    <property type="molecule type" value="Genomic_DNA"/>
</dbReference>
<accession>A0A0G0HTI9</accession>
<reference evidence="1 2" key="1">
    <citation type="journal article" date="2015" name="Nature">
        <title>rRNA introns, odd ribosomes, and small enigmatic genomes across a large radiation of phyla.</title>
        <authorList>
            <person name="Brown C.T."/>
            <person name="Hug L.A."/>
            <person name="Thomas B.C."/>
            <person name="Sharon I."/>
            <person name="Castelle C.J."/>
            <person name="Singh A."/>
            <person name="Wilkins M.J."/>
            <person name="Williams K.H."/>
            <person name="Banfield J.F."/>
        </authorList>
    </citation>
    <scope>NUCLEOTIDE SEQUENCE [LARGE SCALE GENOMIC DNA]</scope>
</reference>
<gene>
    <name evidence="1" type="ORF">US29_C0045G0006</name>
</gene>
<dbReference type="AlphaFoldDB" id="A0A0G0HTI9"/>
<dbReference type="Proteomes" id="UP000033886">
    <property type="component" value="Unassembled WGS sequence"/>
</dbReference>
<protein>
    <submittedName>
        <fullName evidence="1">Uncharacterized protein</fullName>
    </submittedName>
</protein>
<name>A0A0G0HTI9_9BACT</name>
<comment type="caution">
    <text evidence="1">The sequence shown here is derived from an EMBL/GenBank/DDBJ whole genome shotgun (WGS) entry which is preliminary data.</text>
</comment>
<organism evidence="1 2">
    <name type="scientific">candidate division WS6 bacterium GW2011_GWF1_36_8</name>
    <dbReference type="NCBI Taxonomy" id="1619098"/>
    <lineage>
        <taxon>Bacteria</taxon>
        <taxon>Candidatus Dojkabacteria</taxon>
    </lineage>
</organism>
<evidence type="ECO:0000313" key="1">
    <source>
        <dbReference type="EMBL" id="KKQ15349.1"/>
    </source>
</evidence>